<evidence type="ECO:0000313" key="16">
    <source>
        <dbReference type="Proteomes" id="UP000000763"/>
    </source>
</evidence>
<evidence type="ECO:0000256" key="11">
    <source>
        <dbReference type="ARBA" id="ARBA00023004"/>
    </source>
</evidence>
<comment type="similarity">
    <text evidence="3 13">Belongs to the alternative oxidase family.</text>
</comment>
<dbReference type="EMBL" id="AC074105">
    <property type="protein sequence ID" value="AAL76179.1"/>
    <property type="molecule type" value="Genomic_DNA"/>
</dbReference>
<feature type="region of interest" description="Disordered" evidence="14">
    <location>
        <begin position="1"/>
        <end position="34"/>
    </location>
</feature>
<dbReference type="Gene3D" id="1.20.1260.140">
    <property type="entry name" value="Alternative oxidase"/>
    <property type="match status" value="1"/>
</dbReference>
<comment type="subcellular location">
    <subcellularLocation>
        <location evidence="2">Membrane</location>
    </subcellularLocation>
</comment>
<dbReference type="InterPro" id="IPR038659">
    <property type="entry name" value="AOX_sf"/>
</dbReference>
<comment type="cofactor">
    <cofactor evidence="13">
        <name>Fe cation</name>
        <dbReference type="ChEBI" id="CHEBI:24875"/>
    </cofactor>
    <text evidence="13">Binds 2 iron ions per subunit.</text>
</comment>
<keyword evidence="10 13" id="KW-0560">Oxidoreductase</keyword>
<dbReference type="GO" id="GO:0016020">
    <property type="term" value="C:membrane"/>
    <property type="evidence" value="ECO:0007669"/>
    <property type="project" value="UniProtKB-SubCell"/>
</dbReference>
<evidence type="ECO:0000256" key="7">
    <source>
        <dbReference type="ARBA" id="ARBA00022723"/>
    </source>
</evidence>
<evidence type="ECO:0000256" key="3">
    <source>
        <dbReference type="ARBA" id="ARBA00008388"/>
    </source>
</evidence>
<keyword evidence="9" id="KW-1133">Transmembrane helix</keyword>
<evidence type="ECO:0000256" key="5">
    <source>
        <dbReference type="ARBA" id="ARBA00022660"/>
    </source>
</evidence>
<keyword evidence="6 13" id="KW-0812">Transmembrane</keyword>
<evidence type="ECO:0000256" key="4">
    <source>
        <dbReference type="ARBA" id="ARBA00022448"/>
    </source>
</evidence>
<dbReference type="GO" id="GO:0009916">
    <property type="term" value="F:alternative oxidase activity"/>
    <property type="evidence" value="ECO:0007669"/>
    <property type="project" value="UniProtKB-UniRule"/>
</dbReference>
<accession>Q8SBA9</accession>
<evidence type="ECO:0000256" key="14">
    <source>
        <dbReference type="SAM" id="MobiDB-lite"/>
    </source>
</evidence>
<dbReference type="EC" id="1.10.3.11" evidence="13"/>
<evidence type="ECO:0000256" key="6">
    <source>
        <dbReference type="ARBA" id="ARBA00022692"/>
    </source>
</evidence>
<evidence type="ECO:0000256" key="1">
    <source>
        <dbReference type="ARBA" id="ARBA00001192"/>
    </source>
</evidence>
<dbReference type="AlphaFoldDB" id="Q8SBA9"/>
<keyword evidence="11 13" id="KW-0408">Iron</keyword>
<dbReference type="Proteomes" id="UP000000763">
    <property type="component" value="Chromosome 10"/>
</dbReference>
<evidence type="ECO:0000256" key="10">
    <source>
        <dbReference type="ARBA" id="ARBA00023002"/>
    </source>
</evidence>
<keyword evidence="8 13" id="KW-0249">Electron transport</keyword>
<dbReference type="PANTHER" id="PTHR31803:SF34">
    <property type="entry name" value="UBIQUINOL OXIDASE 1C, MITOCHONDRIAL"/>
    <property type="match status" value="1"/>
</dbReference>
<dbReference type="GO" id="GO:0098803">
    <property type="term" value="C:respiratory chain complex"/>
    <property type="evidence" value="ECO:0007669"/>
    <property type="project" value="UniProtKB-UniRule"/>
</dbReference>
<gene>
    <name evidence="15" type="primary">OSJNBa0030B02.13</name>
</gene>
<evidence type="ECO:0000256" key="9">
    <source>
        <dbReference type="ARBA" id="ARBA00022989"/>
    </source>
</evidence>
<dbReference type="GO" id="GO:0102721">
    <property type="term" value="F:ubiquinol:oxygen oxidoreductase activity"/>
    <property type="evidence" value="ECO:0007669"/>
    <property type="project" value="UniProtKB-EC"/>
</dbReference>
<evidence type="ECO:0000256" key="13">
    <source>
        <dbReference type="RuleBase" id="RU003779"/>
    </source>
</evidence>
<dbReference type="Pfam" id="PF01786">
    <property type="entry name" value="AOX"/>
    <property type="match status" value="1"/>
</dbReference>
<keyword evidence="4" id="KW-0813">Transport</keyword>
<proteinExistence type="inferred from homology"/>
<evidence type="ECO:0000256" key="2">
    <source>
        <dbReference type="ARBA" id="ARBA00004370"/>
    </source>
</evidence>
<evidence type="ECO:0000256" key="12">
    <source>
        <dbReference type="ARBA" id="ARBA00023136"/>
    </source>
</evidence>
<keyword evidence="7 13" id="KW-0479">Metal-binding</keyword>
<organism evidence="15 16">
    <name type="scientific">Oryza sativa subsp. japonica</name>
    <name type="common">Rice</name>
    <dbReference type="NCBI Taxonomy" id="39947"/>
    <lineage>
        <taxon>Eukaryota</taxon>
        <taxon>Viridiplantae</taxon>
        <taxon>Streptophyta</taxon>
        <taxon>Embryophyta</taxon>
        <taxon>Tracheophyta</taxon>
        <taxon>Spermatophyta</taxon>
        <taxon>Magnoliopsida</taxon>
        <taxon>Liliopsida</taxon>
        <taxon>Poales</taxon>
        <taxon>Poaceae</taxon>
        <taxon>BOP clade</taxon>
        <taxon>Oryzoideae</taxon>
        <taxon>Oryzeae</taxon>
        <taxon>Oryzinae</taxon>
        <taxon>Oryza</taxon>
        <taxon>Oryza sativa</taxon>
    </lineage>
</organism>
<keyword evidence="12 13" id="KW-0472">Membrane</keyword>
<dbReference type="InterPro" id="IPR002680">
    <property type="entry name" value="AOX"/>
</dbReference>
<protein>
    <recommendedName>
        <fullName evidence="13">Ubiquinol oxidase</fullName>
        <ecNumber evidence="13">1.10.3.11</ecNumber>
    </recommendedName>
</protein>
<keyword evidence="5 13" id="KW-0679">Respiratory chain</keyword>
<feature type="compositionally biased region" description="Acidic residues" evidence="14">
    <location>
        <begin position="108"/>
        <end position="125"/>
    </location>
</feature>
<reference evidence="16" key="1">
    <citation type="journal article" date="2005" name="Nature">
        <title>The map-based sequence of the rice genome.</title>
        <authorList>
            <consortium name="International rice genome sequencing project (IRGSP)"/>
            <person name="Matsumoto T."/>
            <person name="Wu J."/>
            <person name="Kanamori H."/>
            <person name="Katayose Y."/>
            <person name="Fujisawa M."/>
            <person name="Namiki N."/>
            <person name="Mizuno H."/>
            <person name="Yamamoto K."/>
            <person name="Antonio B.A."/>
            <person name="Baba T."/>
            <person name="Sakata K."/>
            <person name="Nagamura Y."/>
            <person name="Aoki H."/>
            <person name="Arikawa K."/>
            <person name="Arita K."/>
            <person name="Bito T."/>
            <person name="Chiden Y."/>
            <person name="Fujitsuka N."/>
            <person name="Fukunaka R."/>
            <person name="Hamada M."/>
            <person name="Harada C."/>
            <person name="Hayashi A."/>
            <person name="Hijishita S."/>
            <person name="Honda M."/>
            <person name="Hosokawa S."/>
            <person name="Ichikawa Y."/>
            <person name="Idonuma A."/>
            <person name="Iijima M."/>
            <person name="Ikeda M."/>
            <person name="Ikeno M."/>
            <person name="Ito K."/>
            <person name="Ito S."/>
            <person name="Ito T."/>
            <person name="Ito Y."/>
            <person name="Ito Y."/>
            <person name="Iwabuchi A."/>
            <person name="Kamiya K."/>
            <person name="Karasawa W."/>
            <person name="Kurita K."/>
            <person name="Katagiri S."/>
            <person name="Kikuta A."/>
            <person name="Kobayashi H."/>
            <person name="Kobayashi N."/>
            <person name="Machita K."/>
            <person name="Maehara T."/>
            <person name="Masukawa M."/>
            <person name="Mizubayashi T."/>
            <person name="Mukai Y."/>
            <person name="Nagasaki H."/>
            <person name="Nagata Y."/>
            <person name="Naito S."/>
            <person name="Nakashima M."/>
            <person name="Nakama Y."/>
            <person name="Nakamichi Y."/>
            <person name="Nakamura M."/>
            <person name="Meguro A."/>
            <person name="Negishi M."/>
            <person name="Ohta I."/>
            <person name="Ohta T."/>
            <person name="Okamoto M."/>
            <person name="Ono N."/>
            <person name="Saji S."/>
            <person name="Sakaguchi M."/>
            <person name="Sakai K."/>
            <person name="Shibata M."/>
            <person name="Shimokawa T."/>
            <person name="Song J."/>
            <person name="Takazaki Y."/>
            <person name="Terasawa K."/>
            <person name="Tsugane M."/>
            <person name="Tsuji K."/>
            <person name="Ueda S."/>
            <person name="Waki K."/>
            <person name="Yamagata H."/>
            <person name="Yamamoto M."/>
            <person name="Yamamoto S."/>
            <person name="Yamane H."/>
            <person name="Yoshiki S."/>
            <person name="Yoshihara R."/>
            <person name="Yukawa K."/>
            <person name="Zhong H."/>
            <person name="Yano M."/>
            <person name="Yuan Q."/>
            <person name="Ouyang S."/>
            <person name="Liu J."/>
            <person name="Jones K.M."/>
            <person name="Gansberger K."/>
            <person name="Moffat K."/>
            <person name="Hill J."/>
            <person name="Bera J."/>
            <person name="Fadrosh D."/>
            <person name="Jin S."/>
            <person name="Johri S."/>
            <person name="Kim M."/>
            <person name="Overton L."/>
            <person name="Reardon M."/>
            <person name="Tsitrin T."/>
            <person name="Vuong H."/>
            <person name="Weaver B."/>
            <person name="Ciecko A."/>
            <person name="Tallon L."/>
            <person name="Jackson J."/>
            <person name="Pai G."/>
            <person name="Aken S.V."/>
            <person name="Utterback T."/>
            <person name="Reidmuller S."/>
            <person name="Feldblyum T."/>
            <person name="Hsiao J."/>
            <person name="Zismann V."/>
            <person name="Iobst S."/>
            <person name="de Vazeille A.R."/>
            <person name="Buell C.R."/>
            <person name="Ying K."/>
            <person name="Li Y."/>
            <person name="Lu T."/>
            <person name="Huang Y."/>
            <person name="Zhao Q."/>
            <person name="Feng Q."/>
            <person name="Zhang L."/>
            <person name="Zhu J."/>
            <person name="Weng Q."/>
            <person name="Mu J."/>
            <person name="Lu Y."/>
            <person name="Fan D."/>
            <person name="Liu Y."/>
            <person name="Guan J."/>
            <person name="Zhang Y."/>
            <person name="Yu S."/>
            <person name="Liu X."/>
            <person name="Zhang Y."/>
            <person name="Hong G."/>
            <person name="Han B."/>
            <person name="Choisne N."/>
            <person name="Demange N."/>
            <person name="Orjeda G."/>
            <person name="Samain S."/>
            <person name="Cattolico L."/>
            <person name="Pelletier E."/>
            <person name="Couloux A."/>
            <person name="Segurens B."/>
            <person name="Wincker P."/>
            <person name="D'Hont A."/>
            <person name="Scarpelli C."/>
            <person name="Weissenbach J."/>
            <person name="Salanoubat M."/>
            <person name="Quetier F."/>
            <person name="Yu Y."/>
            <person name="Kim H.R."/>
            <person name="Rambo T."/>
            <person name="Currie J."/>
            <person name="Collura K."/>
            <person name="Luo M."/>
            <person name="Yang T."/>
            <person name="Ammiraju J.S.S."/>
            <person name="Engler F."/>
            <person name="Soderlund C."/>
            <person name="Wing R.A."/>
            <person name="Palmer L.E."/>
            <person name="de la Bastide M."/>
            <person name="Spiegel L."/>
            <person name="Nascimento L."/>
            <person name="Zutavern T."/>
            <person name="O'Shaughnessy A."/>
            <person name="Dike S."/>
            <person name="Dedhia N."/>
            <person name="Preston R."/>
            <person name="Balija V."/>
            <person name="McCombie W.R."/>
            <person name="Chow T."/>
            <person name="Chen H."/>
            <person name="Chung M."/>
            <person name="Chen C."/>
            <person name="Shaw J."/>
            <person name="Wu H."/>
            <person name="Hsiao K."/>
            <person name="Chao Y."/>
            <person name="Chu M."/>
            <person name="Cheng C."/>
            <person name="Hour A."/>
            <person name="Lee P."/>
            <person name="Lin S."/>
            <person name="Lin Y."/>
            <person name="Liou J."/>
            <person name="Liu S."/>
            <person name="Hsing Y."/>
            <person name="Raghuvanshi S."/>
            <person name="Mohanty A."/>
            <person name="Bharti A.K."/>
            <person name="Gaur A."/>
            <person name="Gupta V."/>
            <person name="Kumar D."/>
            <person name="Ravi V."/>
            <person name="Vij S."/>
            <person name="Kapur A."/>
            <person name="Khurana P."/>
            <person name="Khurana P."/>
            <person name="Khurana J.P."/>
            <person name="Tyagi A.K."/>
            <person name="Gaikwad K."/>
            <person name="Singh A."/>
            <person name="Dalal V."/>
            <person name="Srivastava S."/>
            <person name="Dixit A."/>
            <person name="Pal A.K."/>
            <person name="Ghazi I.A."/>
            <person name="Yadav M."/>
            <person name="Pandit A."/>
            <person name="Bhargava A."/>
            <person name="Sureshbabu K."/>
            <person name="Batra K."/>
            <person name="Sharma T.R."/>
            <person name="Mohapatra T."/>
            <person name="Singh N.K."/>
            <person name="Messing J."/>
            <person name="Nelson A.B."/>
            <person name="Fuks G."/>
            <person name="Kavchok S."/>
            <person name="Keizer G."/>
            <person name="Linton E."/>
            <person name="Llaca V."/>
            <person name="Song R."/>
            <person name="Tanyolac B."/>
            <person name="Young S."/>
            <person name="Ho-Il K."/>
            <person name="Hahn J.H."/>
            <person name="Sangsakoo G."/>
            <person name="Vanavichit A."/>
            <person name="de Mattos Luiz.A.T."/>
            <person name="Zimmer P.D."/>
            <person name="Malone G."/>
            <person name="Dellagostin O."/>
            <person name="de Oliveira A.C."/>
            <person name="Bevan M."/>
            <person name="Bancroft I."/>
            <person name="Minx P."/>
            <person name="Cordum H."/>
            <person name="Wilson R."/>
            <person name="Cheng Z."/>
            <person name="Jin W."/>
            <person name="Jiang J."/>
            <person name="Leong S.A."/>
            <person name="Iwama H."/>
            <person name="Gojobori T."/>
            <person name="Itoh T."/>
            <person name="Niimura Y."/>
            <person name="Fujii Y."/>
            <person name="Habara T."/>
            <person name="Sakai H."/>
            <person name="Sato Y."/>
            <person name="Wilson G."/>
            <person name="Kumar K."/>
            <person name="McCouch S."/>
            <person name="Juretic N."/>
            <person name="Hoen D."/>
            <person name="Wright S."/>
            <person name="Bruskiewich R."/>
            <person name="Bureau T."/>
            <person name="Miyao A."/>
            <person name="Hirochika H."/>
            <person name="Nishikawa T."/>
            <person name="Kadowaki K."/>
            <person name="Sugiura M."/>
            <person name="Burr B."/>
            <person name="Sasaki T."/>
        </authorList>
    </citation>
    <scope>NUCLEOTIDE SEQUENCE [LARGE SCALE GENOMIC DNA]</scope>
    <source>
        <strain evidence="16">cv. Nipponbare</strain>
    </source>
</reference>
<sequence>MRKKGRGERGIELGGGQEGIADAQQGEGDGPRRGRLAVAMDTTTSTHNVGCLDREKKERGEVAFFIYLFLDWFIRHHAVGQNHSGLGQGDAVVGVADGVGGGGAEVDAGGEGEEEGTLEDEGVTVGGVDEEAENEQMHLMTFMEVAKLRCIDVTIFFVATNDFSSSDSYTEYLKDIEAGKIENVPTPPIAIDYWRLPADATLKDVVVVVCADEAHHRDVNHFASDVHFQGMDLKDTPALLDYH</sequence>
<comment type="catalytic activity">
    <reaction evidence="1 13">
        <text>2 a ubiquinol + O2 = 2 a ubiquinone + 2 H2O</text>
        <dbReference type="Rhea" id="RHEA:30255"/>
        <dbReference type="Rhea" id="RHEA-COMP:9565"/>
        <dbReference type="Rhea" id="RHEA-COMP:9566"/>
        <dbReference type="ChEBI" id="CHEBI:15377"/>
        <dbReference type="ChEBI" id="CHEBI:15379"/>
        <dbReference type="ChEBI" id="CHEBI:16389"/>
        <dbReference type="ChEBI" id="CHEBI:17976"/>
        <dbReference type="EC" id="1.10.3.11"/>
    </reaction>
</comment>
<feature type="region of interest" description="Disordered" evidence="14">
    <location>
        <begin position="106"/>
        <end position="125"/>
    </location>
</feature>
<dbReference type="PANTHER" id="PTHR31803">
    <property type="entry name" value="ALTERNATIVE OXIDASE"/>
    <property type="match status" value="1"/>
</dbReference>
<evidence type="ECO:0000313" key="15">
    <source>
        <dbReference type="EMBL" id="AAL76179.1"/>
    </source>
</evidence>
<reference evidence="16" key="2">
    <citation type="journal article" date="2008" name="Nucleic Acids Res.">
        <title>The rice annotation project database (RAP-DB): 2008 update.</title>
        <authorList>
            <consortium name="The rice annotation project (RAP)"/>
        </authorList>
    </citation>
    <scope>GENOME REANNOTATION</scope>
    <source>
        <strain evidence="16">cv. Nipponbare</strain>
    </source>
</reference>
<dbReference type="GO" id="GO:0106292">
    <property type="term" value="F:superoxide-generating NADPH oxidase activity"/>
    <property type="evidence" value="ECO:0007669"/>
    <property type="project" value="UniProtKB-ARBA"/>
</dbReference>
<dbReference type="GO" id="GO:0046872">
    <property type="term" value="F:metal ion binding"/>
    <property type="evidence" value="ECO:0007669"/>
    <property type="project" value="UniProtKB-UniRule"/>
</dbReference>
<evidence type="ECO:0000256" key="8">
    <source>
        <dbReference type="ARBA" id="ARBA00022982"/>
    </source>
</evidence>
<name>Q8SBA9_ORYSJ</name>